<dbReference type="Gene3D" id="3.40.30.10">
    <property type="entry name" value="Glutaredoxin"/>
    <property type="match status" value="1"/>
</dbReference>
<dbReference type="EMBL" id="JACYTO010000002">
    <property type="protein sequence ID" value="MBD8503619.1"/>
    <property type="molecule type" value="Genomic_DNA"/>
</dbReference>
<dbReference type="PANTHER" id="PTHR44051">
    <property type="entry name" value="GLUTATHIONE S-TRANSFERASE-RELATED"/>
    <property type="match status" value="1"/>
</dbReference>
<name>A0ABR9BB77_9RHOO</name>
<gene>
    <name evidence="4" type="ORF">IFO67_12055</name>
</gene>
<dbReference type="SUPFAM" id="SSF52833">
    <property type="entry name" value="Thioredoxin-like"/>
    <property type="match status" value="1"/>
</dbReference>
<dbReference type="Pfam" id="PF00043">
    <property type="entry name" value="GST_C"/>
    <property type="match status" value="1"/>
</dbReference>
<dbReference type="PROSITE" id="PS50405">
    <property type="entry name" value="GST_CTER"/>
    <property type="match status" value="1"/>
</dbReference>
<evidence type="ECO:0000256" key="1">
    <source>
        <dbReference type="RuleBase" id="RU003494"/>
    </source>
</evidence>
<dbReference type="CDD" id="cd10291">
    <property type="entry name" value="GST_C_YfcG_like"/>
    <property type="match status" value="1"/>
</dbReference>
<dbReference type="Proteomes" id="UP000603602">
    <property type="component" value="Unassembled WGS sequence"/>
</dbReference>
<evidence type="ECO:0000313" key="4">
    <source>
        <dbReference type="EMBL" id="MBD8503619.1"/>
    </source>
</evidence>
<dbReference type="SFLD" id="SFLDG01150">
    <property type="entry name" value="Main.1:_Beta-like"/>
    <property type="match status" value="1"/>
</dbReference>
<dbReference type="InterPro" id="IPR010987">
    <property type="entry name" value="Glutathione-S-Trfase_C-like"/>
</dbReference>
<comment type="caution">
    <text evidence="4">The sequence shown here is derived from an EMBL/GenBank/DDBJ whole genome shotgun (WGS) entry which is preliminary data.</text>
</comment>
<dbReference type="SFLD" id="SFLDG01151">
    <property type="entry name" value="Main.2:_Nu-like"/>
    <property type="match status" value="1"/>
</dbReference>
<dbReference type="RefSeq" id="WP_187718442.1">
    <property type="nucleotide sequence ID" value="NZ_JACTAH010000002.1"/>
</dbReference>
<evidence type="ECO:0000259" key="3">
    <source>
        <dbReference type="PROSITE" id="PS50405"/>
    </source>
</evidence>
<evidence type="ECO:0000259" key="2">
    <source>
        <dbReference type="PROSITE" id="PS50404"/>
    </source>
</evidence>
<reference evidence="5" key="1">
    <citation type="submission" date="2023-07" db="EMBL/GenBank/DDBJ databases">
        <title>Thauera sp. CAU 1555 isolated from sand of Yaerae Beach.</title>
        <authorList>
            <person name="Kim W."/>
        </authorList>
    </citation>
    <scope>NUCLEOTIDE SEQUENCE [LARGE SCALE GENOMIC DNA]</scope>
    <source>
        <strain evidence="5">CAU 1555</strain>
    </source>
</reference>
<protein>
    <submittedName>
        <fullName evidence="4">Glutathione S-transferase N-terminal domain-containing protein</fullName>
    </submittedName>
</protein>
<dbReference type="InterPro" id="IPR036282">
    <property type="entry name" value="Glutathione-S-Trfase_C_sf"/>
</dbReference>
<dbReference type="InterPro" id="IPR040079">
    <property type="entry name" value="Glutathione_S-Trfase"/>
</dbReference>
<dbReference type="SFLD" id="SFLDS00019">
    <property type="entry name" value="Glutathione_Transferase_(cytos"/>
    <property type="match status" value="1"/>
</dbReference>
<dbReference type="CDD" id="cd03048">
    <property type="entry name" value="GST_N_Ure2p_like"/>
    <property type="match status" value="1"/>
</dbReference>
<dbReference type="InterPro" id="IPR004045">
    <property type="entry name" value="Glutathione_S-Trfase_N"/>
</dbReference>
<dbReference type="InterPro" id="IPR036249">
    <property type="entry name" value="Thioredoxin-like_sf"/>
</dbReference>
<dbReference type="InterPro" id="IPR004046">
    <property type="entry name" value="GST_C"/>
</dbReference>
<feature type="domain" description="GST C-terminal" evidence="3">
    <location>
        <begin position="89"/>
        <end position="206"/>
    </location>
</feature>
<keyword evidence="5" id="KW-1185">Reference proteome</keyword>
<dbReference type="PANTHER" id="PTHR44051:SF8">
    <property type="entry name" value="GLUTATHIONE S-TRANSFERASE GSTA"/>
    <property type="match status" value="1"/>
</dbReference>
<dbReference type="SUPFAM" id="SSF47616">
    <property type="entry name" value="GST C-terminal domain-like"/>
    <property type="match status" value="1"/>
</dbReference>
<dbReference type="SFLD" id="SFLDG00358">
    <property type="entry name" value="Main_(cytGST)"/>
    <property type="match status" value="1"/>
</dbReference>
<comment type="similarity">
    <text evidence="1">Belongs to the GST superfamily.</text>
</comment>
<accession>A0ABR9BB77</accession>
<dbReference type="Pfam" id="PF02798">
    <property type="entry name" value="GST_N"/>
    <property type="match status" value="1"/>
</dbReference>
<feature type="domain" description="GST N-terminal" evidence="2">
    <location>
        <begin position="1"/>
        <end position="86"/>
    </location>
</feature>
<evidence type="ECO:0000313" key="5">
    <source>
        <dbReference type="Proteomes" id="UP000603602"/>
    </source>
</evidence>
<dbReference type="Gene3D" id="1.20.1050.10">
    <property type="match status" value="1"/>
</dbReference>
<organism evidence="4 5">
    <name type="scientific">Thauera sedimentorum</name>
    <dbReference type="NCBI Taxonomy" id="2767595"/>
    <lineage>
        <taxon>Bacteria</taxon>
        <taxon>Pseudomonadati</taxon>
        <taxon>Pseudomonadota</taxon>
        <taxon>Betaproteobacteria</taxon>
        <taxon>Rhodocyclales</taxon>
        <taxon>Zoogloeaceae</taxon>
        <taxon>Thauera</taxon>
    </lineage>
</organism>
<dbReference type="PROSITE" id="PS50404">
    <property type="entry name" value="GST_NTER"/>
    <property type="match status" value="1"/>
</dbReference>
<proteinExistence type="inferred from homology"/>
<sequence>MITLYTWATPNGHKISIALEELGLAYEVRTVDITRGEQFDPGFLTISPNNKIPAIIDDDGPGGTPVALFESGAILIYLAEKTGRLLPGDPRARYETLQWLMMQMGSIGPMLGQAHHFRRFAPERIPYATERYTKEAERLYGVLDKRLADHEWLAGGQYSIADIATYPWLARHEWQGIDLAAFPNVRRWFDTIAARPAVQRGMEIPR</sequence>